<dbReference type="EMBL" id="CP054929">
    <property type="protein sequence ID" value="QKW53450.1"/>
    <property type="molecule type" value="Genomic_DNA"/>
</dbReference>
<evidence type="ECO:0000256" key="1">
    <source>
        <dbReference type="SAM" id="MobiDB-lite"/>
    </source>
</evidence>
<dbReference type="Proteomes" id="UP000509303">
    <property type="component" value="Chromosome"/>
</dbReference>
<evidence type="ECO:0000313" key="4">
    <source>
        <dbReference type="Proteomes" id="UP000509303"/>
    </source>
</evidence>
<dbReference type="GO" id="GO:0006749">
    <property type="term" value="P:glutathione metabolic process"/>
    <property type="evidence" value="ECO:0007669"/>
    <property type="project" value="TreeGrafter"/>
</dbReference>
<evidence type="ECO:0000259" key="2">
    <source>
        <dbReference type="Pfam" id="PF05378"/>
    </source>
</evidence>
<feature type="region of interest" description="Disordered" evidence="1">
    <location>
        <begin position="471"/>
        <end position="535"/>
    </location>
</feature>
<keyword evidence="4" id="KW-1185">Reference proteome</keyword>
<organism evidence="3 4">
    <name type="scientific">Streptomyces buecherae</name>
    <dbReference type="NCBI Taxonomy" id="2763006"/>
    <lineage>
        <taxon>Bacteria</taxon>
        <taxon>Bacillati</taxon>
        <taxon>Actinomycetota</taxon>
        <taxon>Actinomycetes</taxon>
        <taxon>Kitasatosporales</taxon>
        <taxon>Streptomycetaceae</taxon>
        <taxon>Streptomyces</taxon>
    </lineage>
</organism>
<evidence type="ECO:0000313" key="3">
    <source>
        <dbReference type="EMBL" id="QKW53450.1"/>
    </source>
</evidence>
<feature type="compositionally biased region" description="Low complexity" evidence="1">
    <location>
        <begin position="349"/>
        <end position="366"/>
    </location>
</feature>
<accession>A0A7H8NGC8</accession>
<feature type="compositionally biased region" description="Basic and acidic residues" evidence="1">
    <location>
        <begin position="503"/>
        <end position="520"/>
    </location>
</feature>
<reference evidence="3 4" key="1">
    <citation type="submission" date="2020-06" db="EMBL/GenBank/DDBJ databases">
        <title>Genome mining for natural products.</title>
        <authorList>
            <person name="Zhang B."/>
            <person name="Shi J."/>
            <person name="Ge H."/>
        </authorList>
    </citation>
    <scope>NUCLEOTIDE SEQUENCE [LARGE SCALE GENOMIC DNA]</scope>
    <source>
        <strain evidence="3 4">NA00687</strain>
    </source>
</reference>
<dbReference type="GO" id="GO:0017168">
    <property type="term" value="F:5-oxoprolinase (ATP-hydrolyzing) activity"/>
    <property type="evidence" value="ECO:0007669"/>
    <property type="project" value="TreeGrafter"/>
</dbReference>
<dbReference type="PANTHER" id="PTHR11365:SF23">
    <property type="entry name" value="HYPOTHETICAL 5-OXOPROLINASE (EUROFUNG)-RELATED"/>
    <property type="match status" value="1"/>
</dbReference>
<name>A0A7H8NGC8_9ACTN</name>
<dbReference type="InterPro" id="IPR045079">
    <property type="entry name" value="Oxoprolinase-like"/>
</dbReference>
<feature type="region of interest" description="Disordered" evidence="1">
    <location>
        <begin position="340"/>
        <end position="379"/>
    </location>
</feature>
<dbReference type="InterPro" id="IPR008040">
    <property type="entry name" value="Hydant_A_N"/>
</dbReference>
<gene>
    <name evidence="3" type="ORF">HUT08_32275</name>
</gene>
<dbReference type="RefSeq" id="WP_176165155.1">
    <property type="nucleotide sequence ID" value="NZ_CP054929.1"/>
</dbReference>
<dbReference type="GO" id="GO:0005829">
    <property type="term" value="C:cytosol"/>
    <property type="evidence" value="ECO:0007669"/>
    <property type="project" value="TreeGrafter"/>
</dbReference>
<feature type="domain" description="Hydantoinase/oxoprolinase N-terminal" evidence="2">
    <location>
        <begin position="101"/>
        <end position="161"/>
    </location>
</feature>
<proteinExistence type="predicted"/>
<dbReference type="AlphaFoldDB" id="A0A7H8NGC8"/>
<dbReference type="Pfam" id="PF05378">
    <property type="entry name" value="Hydant_A_N"/>
    <property type="match status" value="1"/>
</dbReference>
<dbReference type="PANTHER" id="PTHR11365">
    <property type="entry name" value="5-OXOPROLINASE RELATED"/>
    <property type="match status" value="1"/>
</dbReference>
<protein>
    <recommendedName>
        <fullName evidence="2">Hydantoinase/oxoprolinase N-terminal domain-containing protein</fullName>
    </recommendedName>
</protein>
<sequence length="535" mass="52996">MLLSGSRVLAAAQAPGRGRAVLTRVLAEVCGAHAAAVRHVTFDVGPALLAAVREPADGPGHGAGEGAARTVPVVAVRIAPRPARHPALARHPSAPIADLVARSVTLPGGHDLLGRELAALDEARVGELARELAATGVRAVAVAGCGSLAAPAHERTVGERLLAAVPGLRISLSHEFGGQDLAGREASAVLNAALADVAEEVLGACEAAAGRVAPRAQHGVARGDGGRTPLARARTLPVVAVGAAEAAALLGAARLAGRERCRVLLPGPEGALLGEVRNGVPLVRPGRVPGWGVRLSVPMAILSAKGTALDGVGGGADSADAGAEAGDGDGGEPPLVVVAAGDGHPARPTPAAGPAAASGPVSDAGAEPGAGHRVAGRDGRVSLSPPADLALIGTALCPPMAWVDEVVQVKDARELAAVRRDAEQRTIAMVTAQGAAPGSARLVETTVVALPFSPAGTMRVHLRAVGEAEPWTADEAAARDAAPDGTGAGDARMADRSGVGGQRAREAPAAREAGEGRGARAAEGAHGGRRPRGAR</sequence>